<keyword evidence="1" id="KW-0677">Repeat</keyword>
<dbReference type="GO" id="GO:0016787">
    <property type="term" value="F:hydrolase activity"/>
    <property type="evidence" value="ECO:0007669"/>
    <property type="project" value="UniProtKB-KW"/>
</dbReference>
<proteinExistence type="predicted"/>
<dbReference type="Gene3D" id="3.40.50.10490">
    <property type="entry name" value="Glucose-6-phosphate isomerase like protein, domain 1"/>
    <property type="match status" value="2"/>
</dbReference>
<dbReference type="SUPFAM" id="SSF53697">
    <property type="entry name" value="SIS domain"/>
    <property type="match status" value="1"/>
</dbReference>
<dbReference type="Proteomes" id="UP001174208">
    <property type="component" value="Unassembled WGS sequence"/>
</dbReference>
<dbReference type="InterPro" id="IPR035490">
    <property type="entry name" value="GlmS/FrlB_SIS"/>
</dbReference>
<evidence type="ECO:0000256" key="1">
    <source>
        <dbReference type="ARBA" id="ARBA00022737"/>
    </source>
</evidence>
<feature type="domain" description="SIS" evidence="2">
    <location>
        <begin position="39"/>
        <end position="181"/>
    </location>
</feature>
<comment type="caution">
    <text evidence="3">The sequence shown here is derived from an EMBL/GenBank/DDBJ whole genome shotgun (WGS) entry which is preliminary data.</text>
</comment>
<dbReference type="EC" id="3.5.-.-" evidence="3"/>
<dbReference type="Pfam" id="PF01380">
    <property type="entry name" value="SIS"/>
    <property type="match status" value="2"/>
</dbReference>
<dbReference type="CDD" id="cd05008">
    <property type="entry name" value="SIS_GlmS_GlmD_1"/>
    <property type="match status" value="1"/>
</dbReference>
<feature type="domain" description="SIS" evidence="2">
    <location>
        <begin position="203"/>
        <end position="343"/>
    </location>
</feature>
<dbReference type="PROSITE" id="PS51464">
    <property type="entry name" value="SIS"/>
    <property type="match status" value="2"/>
</dbReference>
<dbReference type="InterPro" id="IPR035466">
    <property type="entry name" value="GlmS/AgaS_SIS"/>
</dbReference>
<name>A0ABT8K9L0_9MICO</name>
<organism evidence="3 4">
    <name type="scientific">Leifsonia williamsii</name>
    <dbReference type="NCBI Taxonomy" id="3035919"/>
    <lineage>
        <taxon>Bacteria</taxon>
        <taxon>Bacillati</taxon>
        <taxon>Actinomycetota</taxon>
        <taxon>Actinomycetes</taxon>
        <taxon>Micrococcales</taxon>
        <taxon>Microbacteriaceae</taxon>
        <taxon>Leifsonia</taxon>
    </lineage>
</organism>
<dbReference type="EMBL" id="JAROCF010000001">
    <property type="protein sequence ID" value="MDN4614089.1"/>
    <property type="molecule type" value="Genomic_DNA"/>
</dbReference>
<dbReference type="InterPro" id="IPR046348">
    <property type="entry name" value="SIS_dom_sf"/>
</dbReference>
<evidence type="ECO:0000313" key="4">
    <source>
        <dbReference type="Proteomes" id="UP001174208"/>
    </source>
</evidence>
<evidence type="ECO:0000259" key="2">
    <source>
        <dbReference type="PROSITE" id="PS51464"/>
    </source>
</evidence>
<protein>
    <submittedName>
        <fullName evidence="3">SIS domain-containing protein</fullName>
        <ecNumber evidence="3">3.5.-.-</ecNumber>
    </submittedName>
</protein>
<evidence type="ECO:0000313" key="3">
    <source>
        <dbReference type="EMBL" id="MDN4614089.1"/>
    </source>
</evidence>
<dbReference type="PANTHER" id="PTHR10937:SF8">
    <property type="entry name" value="AMINOTRANSFERASE-RELATED"/>
    <property type="match status" value="1"/>
</dbReference>
<keyword evidence="3" id="KW-0378">Hydrolase</keyword>
<dbReference type="InterPro" id="IPR001347">
    <property type="entry name" value="SIS_dom"/>
</dbReference>
<reference evidence="3" key="1">
    <citation type="submission" date="2023-06" db="EMBL/GenBank/DDBJ databases">
        <title>MT1 and MT2 Draft Genomes of Novel Species.</title>
        <authorList>
            <person name="Venkateswaran K."/>
        </authorList>
    </citation>
    <scope>NUCLEOTIDE SEQUENCE</scope>
    <source>
        <strain evidence="3">F6_8S_P_1B</strain>
    </source>
</reference>
<accession>A0ABT8K9L0</accession>
<gene>
    <name evidence="3" type="ORF">P5G50_06445</name>
</gene>
<keyword evidence="4" id="KW-1185">Reference proteome</keyword>
<sequence>MTGHEGGAAEAGRLMRAEIAEQPEVWARLLARSGPVAEAVERIRAAQPRFVTFIARGTSDHAATYGRYAADVLCGLPGGSWSPSTTTLYGARPDLRGSLAIGVSQSGGSPDLAASLAAAREGGALTLAITNDPASALAQAAELQLDLAAGPELAVAATKSFTAELITLAQLFLGLAGRAEPGLERLPEWGSAVLRDPRVTDGIAAAVERFDGDRVVLTGRGYASAIASEGALKLMETCYVSAAGFSAADLLHGPIAVLDPAVQALAFTSEGPAGAAMRPVLERIRSSGAPLLTVGAAQRMEGEAWLPLPAGVPELLEPVLQILPIQLLALSLARSRGLDPDVPRGLLKVTETR</sequence>
<dbReference type="RefSeq" id="WP_301210539.1">
    <property type="nucleotide sequence ID" value="NZ_JAROCF010000001.1"/>
</dbReference>
<dbReference type="CDD" id="cd05009">
    <property type="entry name" value="SIS_GlmS_GlmD_2"/>
    <property type="match status" value="1"/>
</dbReference>
<dbReference type="PANTHER" id="PTHR10937">
    <property type="entry name" value="GLUCOSAMINE--FRUCTOSE-6-PHOSPHATE AMINOTRANSFERASE, ISOMERIZING"/>
    <property type="match status" value="1"/>
</dbReference>